<protein>
    <recommendedName>
        <fullName evidence="3">Replication-associated recombination protein A</fullName>
    </recommendedName>
</protein>
<dbReference type="GO" id="GO:0008047">
    <property type="term" value="F:enzyme activator activity"/>
    <property type="evidence" value="ECO:0007669"/>
    <property type="project" value="TreeGrafter"/>
</dbReference>
<dbReference type="Pfam" id="PF12002">
    <property type="entry name" value="MgsA_C"/>
    <property type="match status" value="1"/>
</dbReference>
<dbReference type="EMBL" id="JAEMNX010000002">
    <property type="protein sequence ID" value="MBJ7536667.1"/>
    <property type="molecule type" value="Genomic_DNA"/>
</dbReference>
<dbReference type="FunFam" id="1.20.272.10:FF:000001">
    <property type="entry name" value="Putative AAA family ATPase"/>
    <property type="match status" value="1"/>
</dbReference>
<keyword evidence="5" id="KW-0547">Nucleotide-binding</keyword>
<dbReference type="SMART" id="SM00382">
    <property type="entry name" value="AAA"/>
    <property type="match status" value="1"/>
</dbReference>
<dbReference type="Gene3D" id="1.10.3710.10">
    <property type="entry name" value="DNA polymerase III clamp loader subunits, C-terminal domain"/>
    <property type="match status" value="1"/>
</dbReference>
<dbReference type="Gene3D" id="1.20.272.10">
    <property type="match status" value="1"/>
</dbReference>
<dbReference type="FunFam" id="3.40.50.300:FF:000137">
    <property type="entry name" value="Replication-associated recombination protein A"/>
    <property type="match status" value="1"/>
</dbReference>
<evidence type="ECO:0000313" key="8">
    <source>
        <dbReference type="EMBL" id="MBJ7536667.1"/>
    </source>
</evidence>
<proteinExistence type="inferred from homology"/>
<keyword evidence="4" id="KW-0235">DNA replication</keyword>
<dbReference type="SUPFAM" id="SSF48019">
    <property type="entry name" value="post-AAA+ oligomerization domain-like"/>
    <property type="match status" value="1"/>
</dbReference>
<dbReference type="InterPro" id="IPR032423">
    <property type="entry name" value="AAA_assoc_2"/>
</dbReference>
<dbReference type="Pfam" id="PF16193">
    <property type="entry name" value="AAA_assoc_2"/>
    <property type="match status" value="1"/>
</dbReference>
<dbReference type="InterPro" id="IPR003593">
    <property type="entry name" value="AAA+_ATPase"/>
</dbReference>
<organism evidence="8 9">
    <name type="scientific">Marinomonas transparens</name>
    <dbReference type="NCBI Taxonomy" id="2795388"/>
    <lineage>
        <taxon>Bacteria</taxon>
        <taxon>Pseudomonadati</taxon>
        <taxon>Pseudomonadota</taxon>
        <taxon>Gammaproteobacteria</taxon>
        <taxon>Oceanospirillales</taxon>
        <taxon>Oceanospirillaceae</taxon>
        <taxon>Marinomonas</taxon>
    </lineage>
</organism>
<reference evidence="8" key="1">
    <citation type="submission" date="2020-12" db="EMBL/GenBank/DDBJ databases">
        <title>Marinomonas arctica sp. nov., a psychrotolerant bacterium isolated from the Arctic.</title>
        <authorList>
            <person name="Zhang Y."/>
        </authorList>
    </citation>
    <scope>NUCLEOTIDE SEQUENCE</scope>
    <source>
        <strain evidence="8">C1424</strain>
    </source>
</reference>
<evidence type="ECO:0000256" key="1">
    <source>
        <dbReference type="ARBA" id="ARBA00002393"/>
    </source>
</evidence>
<dbReference type="GO" id="GO:0017116">
    <property type="term" value="F:single-stranded DNA helicase activity"/>
    <property type="evidence" value="ECO:0007669"/>
    <property type="project" value="TreeGrafter"/>
</dbReference>
<evidence type="ECO:0000256" key="5">
    <source>
        <dbReference type="ARBA" id="ARBA00022741"/>
    </source>
</evidence>
<evidence type="ECO:0000256" key="2">
    <source>
        <dbReference type="ARBA" id="ARBA00008959"/>
    </source>
</evidence>
<feature type="domain" description="AAA+ ATPase" evidence="7">
    <location>
        <begin position="49"/>
        <end position="166"/>
    </location>
</feature>
<dbReference type="Gene3D" id="1.10.8.60">
    <property type="match status" value="1"/>
</dbReference>
<dbReference type="Pfam" id="PF00004">
    <property type="entry name" value="AAA"/>
    <property type="match status" value="1"/>
</dbReference>
<dbReference type="InterPro" id="IPR008921">
    <property type="entry name" value="DNA_pol3_clamp-load_cplx_C"/>
</dbReference>
<evidence type="ECO:0000313" key="9">
    <source>
        <dbReference type="Proteomes" id="UP000628710"/>
    </source>
</evidence>
<dbReference type="PANTHER" id="PTHR13779:SF7">
    <property type="entry name" value="ATPASE WRNIP1"/>
    <property type="match status" value="1"/>
</dbReference>
<sequence length="457" mass="50997">MKDLFSDEANGAYQPLAARMRPTKLDDYIGQSHLVGPGKPLRRMVETGHCHSFILWGPPGVGKTTFAQLLSHALDAQFIEISAVMSGVKEIRAAVDQAKQLRMMNGTQTVLFVDEVHRFNKSQQDAFLPFIEDGTFLFIGATTENPAFELNSALLSRARVYRLKTPTVEEVQLVLVRALENKEKGMAGHGLQISEYHLSVLAQASDGDIRRGLNFLEILSDLVEPNSQVTQEQLEDVLGGSVRRFDRKGDVFYDQISAFHKSVRGSSPDGALYWMARMLDGGCDPLYIARRLLAIASEDIGNADPRALQVGLNAWDVFERVGPGEGNRAIAQATLYMACAPKSNAVYQAFNQAMSDVAAQPSYEVPNHLRNAPTSLAKSMGHGDEYRYAHNEENAYAAGENYLPEELAEMRYYQPTDRGLEKKIGDKLAWLEELDEQSTRQRYSYLFNNHPLSEDEQ</sequence>
<comment type="similarity">
    <text evidence="2">Belongs to the AAA ATPase family. RarA/MGS1/WRNIP1 subfamily.</text>
</comment>
<dbReference type="GO" id="GO:0003677">
    <property type="term" value="F:DNA binding"/>
    <property type="evidence" value="ECO:0007669"/>
    <property type="project" value="InterPro"/>
</dbReference>
<dbReference type="PANTHER" id="PTHR13779">
    <property type="entry name" value="WERNER HELICASE-INTERACTING PROTEIN 1 FAMILY MEMBER"/>
    <property type="match status" value="1"/>
</dbReference>
<evidence type="ECO:0000256" key="6">
    <source>
        <dbReference type="ARBA" id="ARBA00022840"/>
    </source>
</evidence>
<evidence type="ECO:0000256" key="3">
    <source>
        <dbReference type="ARBA" id="ARBA00020776"/>
    </source>
</evidence>
<dbReference type="GO" id="GO:0005524">
    <property type="term" value="F:ATP binding"/>
    <property type="evidence" value="ECO:0007669"/>
    <property type="project" value="UniProtKB-KW"/>
</dbReference>
<dbReference type="InterPro" id="IPR021886">
    <property type="entry name" value="MgsA_C"/>
</dbReference>
<dbReference type="RefSeq" id="WP_199467100.1">
    <property type="nucleotide sequence ID" value="NZ_JAEMNX010000002.1"/>
</dbReference>
<dbReference type="AlphaFoldDB" id="A0A934JTB5"/>
<dbReference type="Gene3D" id="3.40.50.300">
    <property type="entry name" value="P-loop containing nucleotide triphosphate hydrolases"/>
    <property type="match status" value="1"/>
</dbReference>
<dbReference type="GO" id="GO:0006261">
    <property type="term" value="P:DNA-templated DNA replication"/>
    <property type="evidence" value="ECO:0007669"/>
    <property type="project" value="TreeGrafter"/>
</dbReference>
<dbReference type="CDD" id="cd18139">
    <property type="entry name" value="HLD_clamp_RarA"/>
    <property type="match status" value="1"/>
</dbReference>
<evidence type="ECO:0000259" key="7">
    <source>
        <dbReference type="SMART" id="SM00382"/>
    </source>
</evidence>
<dbReference type="CDD" id="cd00009">
    <property type="entry name" value="AAA"/>
    <property type="match status" value="1"/>
</dbReference>
<dbReference type="InterPro" id="IPR051314">
    <property type="entry name" value="AAA_ATPase_RarA/MGS1/WRNIP1"/>
</dbReference>
<evidence type="ECO:0000256" key="4">
    <source>
        <dbReference type="ARBA" id="ARBA00022705"/>
    </source>
</evidence>
<dbReference type="FunFam" id="1.10.3710.10:FF:000001">
    <property type="entry name" value="Replication-associated recombination protein A"/>
    <property type="match status" value="1"/>
</dbReference>
<keyword evidence="6" id="KW-0067">ATP-binding</keyword>
<dbReference type="SUPFAM" id="SSF52540">
    <property type="entry name" value="P-loop containing nucleoside triphosphate hydrolases"/>
    <property type="match status" value="1"/>
</dbReference>
<gene>
    <name evidence="8" type="ORF">I8J31_03140</name>
</gene>
<comment type="caution">
    <text evidence="8">The sequence shown here is derived from an EMBL/GenBank/DDBJ whole genome shotgun (WGS) entry which is preliminary data.</text>
</comment>
<dbReference type="InterPro" id="IPR027417">
    <property type="entry name" value="P-loop_NTPase"/>
</dbReference>
<accession>A0A934JTB5</accession>
<dbReference type="Proteomes" id="UP000628710">
    <property type="component" value="Unassembled WGS sequence"/>
</dbReference>
<dbReference type="GO" id="GO:0016887">
    <property type="term" value="F:ATP hydrolysis activity"/>
    <property type="evidence" value="ECO:0007669"/>
    <property type="project" value="InterPro"/>
</dbReference>
<keyword evidence="9" id="KW-1185">Reference proteome</keyword>
<dbReference type="GO" id="GO:0000731">
    <property type="term" value="P:DNA synthesis involved in DNA repair"/>
    <property type="evidence" value="ECO:0007669"/>
    <property type="project" value="TreeGrafter"/>
</dbReference>
<dbReference type="InterPro" id="IPR003959">
    <property type="entry name" value="ATPase_AAA_core"/>
</dbReference>
<comment type="function">
    <text evidence="1">DNA-dependent ATPase that plays important roles in cellular responses to stalled DNA replication processes.</text>
</comment>
<name>A0A934JTB5_9GAMM</name>